<dbReference type="Gene3D" id="3.30.1310.10">
    <property type="entry name" value="Nucleoid-associated protein YbaB-like domain"/>
    <property type="match status" value="1"/>
</dbReference>
<protein>
    <submittedName>
        <fullName evidence="2">DNA-binding protein YbaB</fullName>
    </submittedName>
</protein>
<reference evidence="2 3" key="1">
    <citation type="submission" date="2020-10" db="EMBL/GenBank/DDBJ databases">
        <title>Sequencing the genomes of 1000 actinobacteria strains.</title>
        <authorList>
            <person name="Klenk H.-P."/>
        </authorList>
    </citation>
    <scope>NUCLEOTIDE SEQUENCE [LARGE SCALE GENOMIC DNA]</scope>
    <source>
        <strain evidence="2 3">DSM 44653</strain>
    </source>
</reference>
<comment type="caution">
    <text evidence="2">The sequence shown here is derived from an EMBL/GenBank/DDBJ whole genome shotgun (WGS) entry which is preliminary data.</text>
</comment>
<evidence type="ECO:0000256" key="1">
    <source>
        <dbReference type="SAM" id="MobiDB-lite"/>
    </source>
</evidence>
<keyword evidence="3" id="KW-1185">Reference proteome</keyword>
<accession>A0ABR9I9Q3</accession>
<evidence type="ECO:0000313" key="2">
    <source>
        <dbReference type="EMBL" id="MBE1499717.1"/>
    </source>
</evidence>
<feature type="compositionally biased region" description="Basic and acidic residues" evidence="1">
    <location>
        <begin position="186"/>
        <end position="201"/>
    </location>
</feature>
<feature type="compositionally biased region" description="Basic and acidic residues" evidence="1">
    <location>
        <begin position="158"/>
        <end position="170"/>
    </location>
</feature>
<dbReference type="InterPro" id="IPR004401">
    <property type="entry name" value="YbaB/EbfC"/>
</dbReference>
<evidence type="ECO:0000313" key="3">
    <source>
        <dbReference type="Proteomes" id="UP000631670"/>
    </source>
</evidence>
<dbReference type="Proteomes" id="UP000631670">
    <property type="component" value="Unassembled WGS sequence"/>
</dbReference>
<feature type="compositionally biased region" description="Pro residues" evidence="1">
    <location>
        <begin position="143"/>
        <end position="155"/>
    </location>
</feature>
<proteinExistence type="predicted"/>
<keyword evidence="2" id="KW-0238">DNA-binding</keyword>
<name>A0ABR9I9Q3_9PSEU</name>
<dbReference type="InterPro" id="IPR036894">
    <property type="entry name" value="YbaB-like_sf"/>
</dbReference>
<organism evidence="2 3">
    <name type="scientific">Amycolatopsis lexingtonensis</name>
    <dbReference type="NCBI Taxonomy" id="218822"/>
    <lineage>
        <taxon>Bacteria</taxon>
        <taxon>Bacillati</taxon>
        <taxon>Actinomycetota</taxon>
        <taxon>Actinomycetes</taxon>
        <taxon>Pseudonocardiales</taxon>
        <taxon>Pseudonocardiaceae</taxon>
        <taxon>Amycolatopsis</taxon>
    </lineage>
</organism>
<dbReference type="EMBL" id="JADBEG010000001">
    <property type="protein sequence ID" value="MBE1499717.1"/>
    <property type="molecule type" value="Genomic_DNA"/>
</dbReference>
<gene>
    <name evidence="2" type="ORF">H4696_006817</name>
</gene>
<feature type="region of interest" description="Disordered" evidence="1">
    <location>
        <begin position="140"/>
        <end position="201"/>
    </location>
</feature>
<dbReference type="Pfam" id="PF02575">
    <property type="entry name" value="YbaB_DNA_bd"/>
    <property type="match status" value="1"/>
</dbReference>
<dbReference type="GO" id="GO:0003677">
    <property type="term" value="F:DNA binding"/>
    <property type="evidence" value="ECO:0007669"/>
    <property type="project" value="UniProtKB-KW"/>
</dbReference>
<sequence>MGKTGSPPNLSDRCATLGRRTVTDVNGEVRVSNPEQLIADFESRMAESQRKAERMVGEIEAVSVSERSKDGQIGVKVDHAGNLVDLEIGLSVRDKPDLAGEILRTVKAAQSKLAAAMRTGVTDPVGPEVMNQLVSRLEQAFPAPEPEGFTPPPASPRDYGDRFVPEEERQAAPAPKPPPRAPRPSSEGHDDDYFSDGDYLR</sequence>